<keyword evidence="9 17" id="KW-0274">FAD</keyword>
<dbReference type="GO" id="GO:0034975">
    <property type="term" value="P:protein folding in endoplasmic reticulum"/>
    <property type="evidence" value="ECO:0007669"/>
    <property type="project" value="InterPro"/>
</dbReference>
<dbReference type="GO" id="GO:0005789">
    <property type="term" value="C:endoplasmic reticulum membrane"/>
    <property type="evidence" value="ECO:0007669"/>
    <property type="project" value="UniProtKB-SubCell"/>
</dbReference>
<dbReference type="Pfam" id="PF04137">
    <property type="entry name" value="ERO1"/>
    <property type="match status" value="1"/>
</dbReference>
<dbReference type="PANTHER" id="PTHR12613">
    <property type="entry name" value="ERO1-RELATED"/>
    <property type="match status" value="1"/>
</dbReference>
<evidence type="ECO:0000256" key="4">
    <source>
        <dbReference type="ARBA" id="ARBA00011802"/>
    </source>
</evidence>
<evidence type="ECO:0000256" key="2">
    <source>
        <dbReference type="ARBA" id="ARBA00004367"/>
    </source>
</evidence>
<keyword evidence="6" id="KW-0285">Flavoprotein</keyword>
<name>A0A6A7GCP2_9CRUS</name>
<protein>
    <submittedName>
        <fullName evidence="21">Endoplasmic reticulum oxidoreductin-1</fullName>
    </submittedName>
</protein>
<dbReference type="AlphaFoldDB" id="A0A6A7GCP2"/>
<feature type="binding site" evidence="17">
    <location>
        <position position="147"/>
    </location>
    <ligand>
        <name>FAD</name>
        <dbReference type="ChEBI" id="CHEBI:57692"/>
    </ligand>
</feature>
<keyword evidence="10" id="KW-0249">Electron transport</keyword>
<dbReference type="EMBL" id="IACT01008113">
    <property type="protein sequence ID" value="LAC27225.1"/>
    <property type="molecule type" value="mRNA"/>
</dbReference>
<evidence type="ECO:0000256" key="12">
    <source>
        <dbReference type="ARBA" id="ARBA00023136"/>
    </source>
</evidence>
<evidence type="ECO:0000256" key="17">
    <source>
        <dbReference type="PIRSR" id="PIRSR017205-2"/>
    </source>
</evidence>
<evidence type="ECO:0000313" key="21">
    <source>
        <dbReference type="EMBL" id="LAC27225.1"/>
    </source>
</evidence>
<evidence type="ECO:0000256" key="10">
    <source>
        <dbReference type="ARBA" id="ARBA00022982"/>
    </source>
</evidence>
<keyword evidence="5" id="KW-0813">Transport</keyword>
<dbReference type="SUPFAM" id="SSF110019">
    <property type="entry name" value="ERO1-like"/>
    <property type="match status" value="1"/>
</dbReference>
<evidence type="ECO:0000256" key="11">
    <source>
        <dbReference type="ARBA" id="ARBA00023002"/>
    </source>
</evidence>
<keyword evidence="8" id="KW-0256">Endoplasmic reticulum</keyword>
<evidence type="ECO:0000256" key="16">
    <source>
        <dbReference type="PIRSR" id="PIRSR017205-1"/>
    </source>
</evidence>
<dbReference type="GO" id="GO:0071949">
    <property type="term" value="F:FAD binding"/>
    <property type="evidence" value="ECO:0007669"/>
    <property type="project" value="InterPro"/>
</dbReference>
<feature type="disulfide bond" description="Redox-active" evidence="18">
    <location>
        <begin position="321"/>
        <end position="324"/>
    </location>
</feature>
<keyword evidence="13 18" id="KW-1015">Disulfide bond</keyword>
<feature type="active site" evidence="16">
    <location>
        <position position="324"/>
    </location>
</feature>
<comment type="subcellular location">
    <subcellularLocation>
        <location evidence="2">Endoplasmic reticulum membrane</location>
        <topology evidence="2">Peripheral membrane protein</topology>
        <orientation evidence="2">Lumenal side</orientation>
    </subcellularLocation>
</comment>
<sequence length="420" mass="47866">MPIRALVLFFSVVRVCAEIPECCCTKETVETTNAAFTDILDRLRATTFFRIFKVSLNENCQFWSNPKTCSQPTCAVCACEENEVPSPWLSEQQGRLVTKAPGLFDFVNRTLESEFLEWEQDDDDWIVQSPNSKMSYINLAINPHTDTGYSGEGPRRIWEAIHGQNCFDASDDQYQELCLEGKVFFRLISGLRSCVTAHVSGNYISANQQIKPNLQLFQKSLGDHPDRLDSLYFVFVFLVRAVHKARQALLDFDYNTGNPEEDLYVSRLIEELMEQPMIRSCPASEWFDESALFEGNPLHPQIAQYKAHFRNISLILDCVECEKCQLYGKLQVLGIGTALKIMFAKQSPMPPDAFQRNEIIALVMTLAQFSDGLHIIQSFQQSERSFRVSGALSIFSLCLFGVFCFRRCRTSSSIPHSKRQ</sequence>
<keyword evidence="19" id="KW-0812">Transmembrane</keyword>
<comment type="subunit">
    <text evidence="4">May function both as a monomer and a homodimer.</text>
</comment>
<accession>A0A6A7GCP2</accession>
<reference evidence="21" key="1">
    <citation type="submission" date="2017-11" db="EMBL/GenBank/DDBJ databases">
        <title>The sensing device of the deep-sea amphipod.</title>
        <authorList>
            <person name="Kobayashi H."/>
            <person name="Nagahama T."/>
            <person name="Arai W."/>
            <person name="Sasagawa Y."/>
            <person name="Umeda M."/>
            <person name="Hayashi T."/>
            <person name="Nikaido I."/>
            <person name="Watanabe H."/>
            <person name="Oguri K."/>
            <person name="Kitazato H."/>
            <person name="Fujioka K."/>
            <person name="Kido Y."/>
            <person name="Takami H."/>
        </authorList>
    </citation>
    <scope>NUCLEOTIDE SEQUENCE</scope>
    <source>
        <tissue evidence="21">Whole body</tissue>
    </source>
</reference>
<keyword evidence="15" id="KW-0676">Redox-active center</keyword>
<evidence type="ECO:0000256" key="6">
    <source>
        <dbReference type="ARBA" id="ARBA00022630"/>
    </source>
</evidence>
<proteinExistence type="evidence at transcript level"/>
<feature type="binding site" evidence="17">
    <location>
        <position position="189"/>
    </location>
    <ligand>
        <name>FAD</name>
        <dbReference type="ChEBI" id="CHEBI:57692"/>
    </ligand>
</feature>
<dbReference type="PIRSF" id="PIRSF017205">
    <property type="entry name" value="ERO1"/>
    <property type="match status" value="1"/>
</dbReference>
<evidence type="ECO:0000256" key="18">
    <source>
        <dbReference type="PIRSR" id="PIRSR017205-3"/>
    </source>
</evidence>
<organism evidence="21">
    <name type="scientific">Hirondellea gigas</name>
    <dbReference type="NCBI Taxonomy" id="1518452"/>
    <lineage>
        <taxon>Eukaryota</taxon>
        <taxon>Metazoa</taxon>
        <taxon>Ecdysozoa</taxon>
        <taxon>Arthropoda</taxon>
        <taxon>Crustacea</taxon>
        <taxon>Multicrustacea</taxon>
        <taxon>Malacostraca</taxon>
        <taxon>Eumalacostraca</taxon>
        <taxon>Peracarida</taxon>
        <taxon>Amphipoda</taxon>
        <taxon>Amphilochidea</taxon>
        <taxon>Lysianassida</taxon>
        <taxon>Lysianassidira</taxon>
        <taxon>Lysianassoidea</taxon>
        <taxon>Lysianassidae</taxon>
        <taxon>Hirondellea</taxon>
    </lineage>
</organism>
<comment type="cofactor">
    <cofactor evidence="1 17">
        <name>FAD</name>
        <dbReference type="ChEBI" id="CHEBI:57692"/>
    </cofactor>
</comment>
<feature type="binding site" evidence="17">
    <location>
        <position position="158"/>
    </location>
    <ligand>
        <name>FAD</name>
        <dbReference type="ChEBI" id="CHEBI:57692"/>
    </ligand>
</feature>
<evidence type="ECO:0000256" key="5">
    <source>
        <dbReference type="ARBA" id="ARBA00022448"/>
    </source>
</evidence>
<evidence type="ECO:0000256" key="13">
    <source>
        <dbReference type="ARBA" id="ARBA00023157"/>
    </source>
</evidence>
<feature type="chain" id="PRO_5025626609" evidence="20">
    <location>
        <begin position="18"/>
        <end position="420"/>
    </location>
</feature>
<dbReference type="GO" id="GO:0015035">
    <property type="term" value="F:protein-disulfide reductase activity"/>
    <property type="evidence" value="ECO:0007669"/>
    <property type="project" value="InterPro"/>
</dbReference>
<keyword evidence="12 19" id="KW-0472">Membrane</keyword>
<evidence type="ECO:0000256" key="3">
    <source>
        <dbReference type="ARBA" id="ARBA00008277"/>
    </source>
</evidence>
<feature type="active site" description="Nucleophile" evidence="16">
    <location>
        <position position="321"/>
    </location>
</feature>
<dbReference type="InterPro" id="IPR037192">
    <property type="entry name" value="ERO1-like_sf"/>
</dbReference>
<dbReference type="GO" id="GO:0016972">
    <property type="term" value="F:thiol oxidase activity"/>
    <property type="evidence" value="ECO:0007669"/>
    <property type="project" value="InterPro"/>
</dbReference>
<evidence type="ECO:0000256" key="15">
    <source>
        <dbReference type="ARBA" id="ARBA00023284"/>
    </source>
</evidence>
<feature type="signal peptide" evidence="20">
    <location>
        <begin position="1"/>
        <end position="17"/>
    </location>
</feature>
<evidence type="ECO:0000256" key="20">
    <source>
        <dbReference type="SAM" id="SignalP"/>
    </source>
</evidence>
<feature type="disulfide bond" description="Redox-active" evidence="18">
    <location>
        <begin position="69"/>
        <end position="74"/>
    </location>
</feature>
<feature type="transmembrane region" description="Helical" evidence="19">
    <location>
        <begin position="386"/>
        <end position="405"/>
    </location>
</feature>
<evidence type="ECO:0000256" key="19">
    <source>
        <dbReference type="SAM" id="Phobius"/>
    </source>
</evidence>
<evidence type="ECO:0000256" key="1">
    <source>
        <dbReference type="ARBA" id="ARBA00001974"/>
    </source>
</evidence>
<keyword evidence="14" id="KW-0325">Glycoprotein</keyword>
<keyword evidence="11" id="KW-0560">Oxidoreductase</keyword>
<evidence type="ECO:0000256" key="7">
    <source>
        <dbReference type="ARBA" id="ARBA00022729"/>
    </source>
</evidence>
<keyword evidence="7 20" id="KW-0732">Signal</keyword>
<dbReference type="InterPro" id="IPR007266">
    <property type="entry name" value="Ero1"/>
</dbReference>
<dbReference type="PANTHER" id="PTHR12613:SF0">
    <property type="entry name" value="ERO1-LIKE PROTEIN"/>
    <property type="match status" value="1"/>
</dbReference>
<evidence type="ECO:0000256" key="9">
    <source>
        <dbReference type="ARBA" id="ARBA00022827"/>
    </source>
</evidence>
<comment type="similarity">
    <text evidence="3">Belongs to the EROs family.</text>
</comment>
<evidence type="ECO:0000256" key="14">
    <source>
        <dbReference type="ARBA" id="ARBA00023180"/>
    </source>
</evidence>
<evidence type="ECO:0000256" key="8">
    <source>
        <dbReference type="ARBA" id="ARBA00022824"/>
    </source>
</evidence>
<keyword evidence="19" id="KW-1133">Transmembrane helix</keyword>